<evidence type="ECO:0000313" key="1">
    <source>
        <dbReference type="EMBL" id="PKY60671.1"/>
    </source>
</evidence>
<dbReference type="Proteomes" id="UP000234323">
    <property type="component" value="Unassembled WGS sequence"/>
</dbReference>
<organism evidence="1 2">
    <name type="scientific">Rhizophagus irregularis</name>
    <dbReference type="NCBI Taxonomy" id="588596"/>
    <lineage>
        <taxon>Eukaryota</taxon>
        <taxon>Fungi</taxon>
        <taxon>Fungi incertae sedis</taxon>
        <taxon>Mucoromycota</taxon>
        <taxon>Glomeromycotina</taxon>
        <taxon>Glomeromycetes</taxon>
        <taxon>Glomerales</taxon>
        <taxon>Glomeraceae</taxon>
        <taxon>Rhizophagus</taxon>
    </lineage>
</organism>
<proteinExistence type="predicted"/>
<dbReference type="VEuPathDB" id="FungiDB:RhiirA1_487537"/>
<evidence type="ECO:0000313" key="2">
    <source>
        <dbReference type="Proteomes" id="UP000234323"/>
    </source>
</evidence>
<sequence length="316" mass="36558">DNSQFARKIPGKFCDNDIYSTCGSGKKTFSCEKRHENNITNSLKLLGKYILNVAASEEKSKKESLLLHLSSVLSIFDKSSKLNKSAKSEQDPLEQPDLNLFLPSLFLIKITLCLGKVDINKIMNKNYNITSETSKIFGEALGNITWKSRNEIHEKKHELEKPNSLKHYQQSFPSILTNIFNKFIIFLERKKHEVVNKKRRQRNIEEKSFDISIAEKKATFLISVICISRKPNLLTSLYAILCTANVVSHTQSHERKLEKIRISETKPKERLLTGNNIWNVSVIDNIDFKEKTFMYGNIYDTIYNSFYVTLQMVFQF</sequence>
<feature type="non-terminal residue" evidence="1">
    <location>
        <position position="1"/>
    </location>
</feature>
<dbReference type="EMBL" id="LLXI01004485">
    <property type="protein sequence ID" value="PKY60671.1"/>
    <property type="molecule type" value="Genomic_DNA"/>
</dbReference>
<name>A0A2I1HP63_9GLOM</name>
<comment type="caution">
    <text evidence="1">The sequence shown here is derived from an EMBL/GenBank/DDBJ whole genome shotgun (WGS) entry which is preliminary data.</text>
</comment>
<gene>
    <name evidence="1" type="ORF">RhiirA4_484634</name>
</gene>
<keyword evidence="2" id="KW-1185">Reference proteome</keyword>
<protein>
    <submittedName>
        <fullName evidence="1">Uncharacterized protein</fullName>
    </submittedName>
</protein>
<reference evidence="1 2" key="1">
    <citation type="submission" date="2015-10" db="EMBL/GenBank/DDBJ databases">
        <title>Genome analyses suggest a sexual origin of heterokaryosis in a supposedly ancient asexual fungus.</title>
        <authorList>
            <person name="Ropars J."/>
            <person name="Sedzielewska K."/>
            <person name="Noel J."/>
            <person name="Charron P."/>
            <person name="Farinelli L."/>
            <person name="Marton T."/>
            <person name="Kruger M."/>
            <person name="Pelin A."/>
            <person name="Brachmann A."/>
            <person name="Corradi N."/>
        </authorList>
    </citation>
    <scope>NUCLEOTIDE SEQUENCE [LARGE SCALE GENOMIC DNA]</scope>
    <source>
        <strain evidence="1 2">A4</strain>
    </source>
</reference>
<dbReference type="AlphaFoldDB" id="A0A2I1HP63"/>
<accession>A0A2I1HP63</accession>